<evidence type="ECO:0000313" key="2">
    <source>
        <dbReference type="Proteomes" id="UP000095347"/>
    </source>
</evidence>
<dbReference type="EMBL" id="MCGG01000067">
    <property type="protein sequence ID" value="OEJ64679.1"/>
    <property type="molecule type" value="Genomic_DNA"/>
</dbReference>
<comment type="caution">
    <text evidence="1">The sequence shown here is derived from an EMBL/GenBank/DDBJ whole genome shotgun (WGS) entry which is preliminary data.</text>
</comment>
<evidence type="ECO:0000313" key="1">
    <source>
        <dbReference type="EMBL" id="OEJ64679.1"/>
    </source>
</evidence>
<keyword evidence="2" id="KW-1185">Reference proteome</keyword>
<proteinExistence type="predicted"/>
<name>A0A1E5Q449_9PROT</name>
<sequence>MTALNADNFEDLAQQSVTSGSKDRMLYVFVRAEAVESADGEAETEDGATMIQILFDAHQPAVHGMNFDALRATADAQNPTWNVVVVGIARNSDASLPTPTQAQTFLTDMREKILQGEIEGYALLDRDGIPLDVSAQVVPVTTNGVLN</sequence>
<dbReference type="AlphaFoldDB" id="A0A1E5Q449"/>
<organism evidence="1 2">
    <name type="scientific">Magnetovibrio blakemorei</name>
    <dbReference type="NCBI Taxonomy" id="28181"/>
    <lineage>
        <taxon>Bacteria</taxon>
        <taxon>Pseudomonadati</taxon>
        <taxon>Pseudomonadota</taxon>
        <taxon>Alphaproteobacteria</taxon>
        <taxon>Rhodospirillales</taxon>
        <taxon>Magnetovibrionaceae</taxon>
        <taxon>Magnetovibrio</taxon>
    </lineage>
</organism>
<gene>
    <name evidence="1" type="ORF">BEN30_00890</name>
</gene>
<dbReference type="OrthoDB" id="6182044at2"/>
<dbReference type="STRING" id="28181.BEN30_00890"/>
<dbReference type="Proteomes" id="UP000095347">
    <property type="component" value="Unassembled WGS sequence"/>
</dbReference>
<dbReference type="RefSeq" id="WP_069959181.1">
    <property type="nucleotide sequence ID" value="NZ_MCGG01000067.1"/>
</dbReference>
<accession>A0A1E5Q449</accession>
<reference evidence="2" key="1">
    <citation type="submission" date="2016-07" db="EMBL/GenBank/DDBJ databases">
        <authorList>
            <person name="Florea S."/>
            <person name="Webb J.S."/>
            <person name="Jaromczyk J."/>
            <person name="Schardl C.L."/>
        </authorList>
    </citation>
    <scope>NUCLEOTIDE SEQUENCE [LARGE SCALE GENOMIC DNA]</scope>
    <source>
        <strain evidence="2">MV-1</strain>
    </source>
</reference>
<protein>
    <submittedName>
        <fullName evidence="1">Uncharacterized protein</fullName>
    </submittedName>
</protein>